<evidence type="ECO:0000313" key="1">
    <source>
        <dbReference type="EMBL" id="KAF1956214.1"/>
    </source>
</evidence>
<keyword evidence="2" id="KW-1185">Reference proteome</keyword>
<dbReference type="EMBL" id="ML976992">
    <property type="protein sequence ID" value="KAF1956214.1"/>
    <property type="molecule type" value="Genomic_DNA"/>
</dbReference>
<organism evidence="1 2">
    <name type="scientific">Byssothecium circinans</name>
    <dbReference type="NCBI Taxonomy" id="147558"/>
    <lineage>
        <taxon>Eukaryota</taxon>
        <taxon>Fungi</taxon>
        <taxon>Dikarya</taxon>
        <taxon>Ascomycota</taxon>
        <taxon>Pezizomycotina</taxon>
        <taxon>Dothideomycetes</taxon>
        <taxon>Pleosporomycetidae</taxon>
        <taxon>Pleosporales</taxon>
        <taxon>Massarineae</taxon>
        <taxon>Massarinaceae</taxon>
        <taxon>Byssothecium</taxon>
    </lineage>
</organism>
<evidence type="ECO:0000313" key="2">
    <source>
        <dbReference type="Proteomes" id="UP000800035"/>
    </source>
</evidence>
<accession>A0A6A5TV75</accession>
<name>A0A6A5TV75_9PLEO</name>
<dbReference type="Proteomes" id="UP000800035">
    <property type="component" value="Unassembled WGS sequence"/>
</dbReference>
<reference evidence="1" key="1">
    <citation type="journal article" date="2020" name="Stud. Mycol.">
        <title>101 Dothideomycetes genomes: a test case for predicting lifestyles and emergence of pathogens.</title>
        <authorList>
            <person name="Haridas S."/>
            <person name="Albert R."/>
            <person name="Binder M."/>
            <person name="Bloem J."/>
            <person name="Labutti K."/>
            <person name="Salamov A."/>
            <person name="Andreopoulos B."/>
            <person name="Baker S."/>
            <person name="Barry K."/>
            <person name="Bills G."/>
            <person name="Bluhm B."/>
            <person name="Cannon C."/>
            <person name="Castanera R."/>
            <person name="Culley D."/>
            <person name="Daum C."/>
            <person name="Ezra D."/>
            <person name="Gonzalez J."/>
            <person name="Henrissat B."/>
            <person name="Kuo A."/>
            <person name="Liang C."/>
            <person name="Lipzen A."/>
            <person name="Lutzoni F."/>
            <person name="Magnuson J."/>
            <person name="Mondo S."/>
            <person name="Nolan M."/>
            <person name="Ohm R."/>
            <person name="Pangilinan J."/>
            <person name="Park H.-J."/>
            <person name="Ramirez L."/>
            <person name="Alfaro M."/>
            <person name="Sun H."/>
            <person name="Tritt A."/>
            <person name="Yoshinaga Y."/>
            <person name="Zwiers L.-H."/>
            <person name="Turgeon B."/>
            <person name="Goodwin S."/>
            <person name="Spatafora J."/>
            <person name="Crous P."/>
            <person name="Grigoriev I."/>
        </authorList>
    </citation>
    <scope>NUCLEOTIDE SEQUENCE</scope>
    <source>
        <strain evidence="1">CBS 675.92</strain>
    </source>
</reference>
<proteinExistence type="predicted"/>
<dbReference type="AlphaFoldDB" id="A0A6A5TV75"/>
<protein>
    <submittedName>
        <fullName evidence="1">Uncharacterized protein</fullName>
    </submittedName>
</protein>
<sequence>MKTIMTGALVTWRIDRQPILHHRPLSPPLFTPSLPQPSLLRTPLSHHACSLKSCVPRESSPCSTPGSCPRRFRNNPHEHMTVMQVQLHFAPSKSKIGPKKMRRCVGFHRLFGEFKWIARERRRGGICFDRIGVFDLRFGENMYNGGVIACCPDR</sequence>
<gene>
    <name evidence="1" type="ORF">CC80DRAFT_71256</name>
</gene>